<dbReference type="SUPFAM" id="SSF143100">
    <property type="entry name" value="TTHA1013/TTHA0281-like"/>
    <property type="match status" value="1"/>
</dbReference>
<dbReference type="RefSeq" id="WP_124079433.1">
    <property type="nucleotide sequence ID" value="NZ_UWPJ01000016.1"/>
</dbReference>
<dbReference type="SUPFAM" id="SSF47598">
    <property type="entry name" value="Ribbon-helix-helix"/>
    <property type="match status" value="1"/>
</dbReference>
<dbReference type="InterPro" id="IPR013321">
    <property type="entry name" value="Arc_rbn_hlx_hlx"/>
</dbReference>
<keyword evidence="2" id="KW-1185">Reference proteome</keyword>
<reference evidence="1 2" key="1">
    <citation type="submission" date="2018-10" db="EMBL/GenBank/DDBJ databases">
        <authorList>
            <person name="Criscuolo A."/>
        </authorList>
    </citation>
    <scope>NUCLEOTIDE SEQUENCE [LARGE SCALE GENOMIC DNA]</scope>
    <source>
        <strain evidence="1">DnA1</strain>
    </source>
</reference>
<dbReference type="Gene3D" id="1.10.1220.10">
    <property type="entry name" value="Met repressor-like"/>
    <property type="match status" value="1"/>
</dbReference>
<proteinExistence type="predicted"/>
<dbReference type="Pfam" id="PF05534">
    <property type="entry name" value="HicB"/>
    <property type="match status" value="1"/>
</dbReference>
<evidence type="ECO:0000313" key="2">
    <source>
        <dbReference type="Proteomes" id="UP000277294"/>
    </source>
</evidence>
<dbReference type="InterPro" id="IPR035069">
    <property type="entry name" value="TTHA1013/TTHA0281-like"/>
</dbReference>
<sequence length="111" mass="12128">MKNVMIIDGFQAIIHYDPDIGMFRGEFAGLNGGADFYAADVHGLRREGEASLRVFLEECARRGIEPRKAFSGKFNLRVPVEVHEAAVVAAAAAGRSLNQWIAGLIREAVRA</sequence>
<name>A0A3P4B449_9BURK</name>
<protein>
    <submittedName>
        <fullName evidence="1">HicB family protein</fullName>
    </submittedName>
</protein>
<dbReference type="InterPro" id="IPR008651">
    <property type="entry name" value="Uncharacterised_HicB"/>
</dbReference>
<dbReference type="GO" id="GO:0006355">
    <property type="term" value="P:regulation of DNA-templated transcription"/>
    <property type="evidence" value="ECO:0007669"/>
    <property type="project" value="InterPro"/>
</dbReference>
<evidence type="ECO:0000313" key="1">
    <source>
        <dbReference type="EMBL" id="VCU69925.1"/>
    </source>
</evidence>
<organism evidence="1 2">
    <name type="scientific">Pigmentiphaga humi</name>
    <dbReference type="NCBI Taxonomy" id="2478468"/>
    <lineage>
        <taxon>Bacteria</taxon>
        <taxon>Pseudomonadati</taxon>
        <taxon>Pseudomonadota</taxon>
        <taxon>Betaproteobacteria</taxon>
        <taxon>Burkholderiales</taxon>
        <taxon>Alcaligenaceae</taxon>
        <taxon>Pigmentiphaga</taxon>
    </lineage>
</organism>
<dbReference type="OrthoDB" id="5297106at2"/>
<dbReference type="Proteomes" id="UP000277294">
    <property type="component" value="Unassembled WGS sequence"/>
</dbReference>
<dbReference type="EMBL" id="UWPJ01000016">
    <property type="protein sequence ID" value="VCU69925.1"/>
    <property type="molecule type" value="Genomic_DNA"/>
</dbReference>
<gene>
    <name evidence="1" type="ORF">PIGHUM_01990</name>
</gene>
<dbReference type="InterPro" id="IPR010985">
    <property type="entry name" value="Ribbon_hlx_hlx"/>
</dbReference>
<dbReference type="AlphaFoldDB" id="A0A3P4B449"/>
<accession>A0A3P4B449</accession>